<evidence type="ECO:0000313" key="2">
    <source>
        <dbReference type="EMBL" id="MDX6804833.1"/>
    </source>
</evidence>
<accession>A0ABU4RJ16</accession>
<dbReference type="InterPro" id="IPR006175">
    <property type="entry name" value="YjgF/YER057c/UK114"/>
</dbReference>
<dbReference type="RefSeq" id="WP_319842948.1">
    <property type="nucleotide sequence ID" value="NZ_JAXAFJ010000001.1"/>
</dbReference>
<dbReference type="CDD" id="cd06150">
    <property type="entry name" value="YjgF_YER057c_UK114_like_2"/>
    <property type="match status" value="1"/>
</dbReference>
<name>A0ABU4RJ16_9HYPH</name>
<gene>
    <name evidence="2" type="ORF">SCD90_02040</name>
</gene>
<dbReference type="EMBL" id="JAXAFJ010000001">
    <property type="protein sequence ID" value="MDX6804833.1"/>
    <property type="molecule type" value="Genomic_DNA"/>
</dbReference>
<evidence type="ECO:0000256" key="1">
    <source>
        <dbReference type="ARBA" id="ARBA00010552"/>
    </source>
</evidence>
<dbReference type="Gene3D" id="3.30.1330.40">
    <property type="entry name" value="RutC-like"/>
    <property type="match status" value="1"/>
</dbReference>
<keyword evidence="3" id="KW-1185">Reference proteome</keyword>
<dbReference type="Proteomes" id="UP001274321">
    <property type="component" value="Unassembled WGS sequence"/>
</dbReference>
<organism evidence="2 3">
    <name type="scientific">Terrihabitans rhizophilus</name>
    <dbReference type="NCBI Taxonomy" id="3092662"/>
    <lineage>
        <taxon>Bacteria</taxon>
        <taxon>Pseudomonadati</taxon>
        <taxon>Pseudomonadota</taxon>
        <taxon>Alphaproteobacteria</taxon>
        <taxon>Hyphomicrobiales</taxon>
        <taxon>Terrihabitans</taxon>
    </lineage>
</organism>
<dbReference type="PANTHER" id="PTHR47328">
    <property type="match status" value="1"/>
</dbReference>
<evidence type="ECO:0000313" key="3">
    <source>
        <dbReference type="Proteomes" id="UP001274321"/>
    </source>
</evidence>
<reference evidence="2 3" key="1">
    <citation type="submission" date="2023-11" db="EMBL/GenBank/DDBJ databases">
        <authorList>
            <person name="Bao R."/>
        </authorList>
    </citation>
    <scope>NUCLEOTIDE SEQUENCE [LARGE SCALE GENOMIC DNA]</scope>
    <source>
        <strain evidence="2 3">PJ23</strain>
    </source>
</reference>
<protein>
    <submittedName>
        <fullName evidence="2">RidA family protein</fullName>
    </submittedName>
</protein>
<proteinExistence type="inferred from homology"/>
<dbReference type="InterPro" id="IPR035709">
    <property type="entry name" value="YoaB-like"/>
</dbReference>
<dbReference type="PANTHER" id="PTHR47328:SF1">
    <property type="entry name" value="RUTC FAMILY PROTEIN YOAB"/>
    <property type="match status" value="1"/>
</dbReference>
<dbReference type="Pfam" id="PF01042">
    <property type="entry name" value="Ribonuc_L-PSP"/>
    <property type="match status" value="1"/>
</dbReference>
<dbReference type="SUPFAM" id="SSF55298">
    <property type="entry name" value="YjgF-like"/>
    <property type="match status" value="1"/>
</dbReference>
<comment type="similarity">
    <text evidence="1">Belongs to the RutC family.</text>
</comment>
<dbReference type="InterPro" id="IPR035959">
    <property type="entry name" value="RutC-like_sf"/>
</dbReference>
<sequence>MSITRSDFTGRFCRIVEAGGFVFLSGVVAQDETGHVTAQTRDVLGQIDDLLAKAGVGKSDLVTANIWLANIADIATMNAAWDEWVDRDNAPVRATVESKLARPEFLVEIQVQAYRQPA</sequence>
<comment type="caution">
    <text evidence="2">The sequence shown here is derived from an EMBL/GenBank/DDBJ whole genome shotgun (WGS) entry which is preliminary data.</text>
</comment>
<dbReference type="InterPro" id="IPR019897">
    <property type="entry name" value="RidA_CS"/>
</dbReference>
<dbReference type="PROSITE" id="PS01094">
    <property type="entry name" value="UPF0076"/>
    <property type="match status" value="1"/>
</dbReference>